<keyword evidence="2" id="KW-0812">Transmembrane</keyword>
<dbReference type="RefSeq" id="WP_222872494.1">
    <property type="nucleotide sequence ID" value="NZ_CP039704.1"/>
</dbReference>
<dbReference type="PROSITE" id="PS51724">
    <property type="entry name" value="SPOR"/>
    <property type="match status" value="1"/>
</dbReference>
<feature type="compositionally biased region" description="Basic and acidic residues" evidence="1">
    <location>
        <begin position="210"/>
        <end position="231"/>
    </location>
</feature>
<dbReference type="KEGG" id="hgn:E6W36_09390"/>
<sequence length="322" mass="33314">MARTRGILRNAGDEADGKDALPWLQTADDAFDDQPVLDRKWLFLGAGVFLAALIGTVWFFYTQADPNRQSGPAGEPPLILADAKPFKKRPEGNAPTPAEDEVDKVATGNAEPAPPSVAPEAAPPESLMDPSTIFGTARQEAATASKAPDLPPPDTSDIAPPKTKVTAAAPPTADSATLSAPASRPQTAQARPQPAPEKPVDQKPTVQKPADQKPATEKPASEKPASEKPASEKPAPAPKPSKPGVLLQLGAFSSTARANQGWGEITGKFKSLTGLSPDIAPVAVGGRTMYRLRAAGVSGAARADQICAELKAAGQPCLIVAP</sequence>
<gene>
    <name evidence="4" type="ORF">E6W36_09390</name>
</gene>
<evidence type="ECO:0000313" key="4">
    <source>
        <dbReference type="EMBL" id="QCI79671.1"/>
    </source>
</evidence>
<organism evidence="4 5">
    <name type="scientific">Hankyongella ginsenosidimutans</name>
    <dbReference type="NCBI Taxonomy" id="1763828"/>
    <lineage>
        <taxon>Bacteria</taxon>
        <taxon>Pseudomonadati</taxon>
        <taxon>Pseudomonadota</taxon>
        <taxon>Alphaproteobacteria</taxon>
        <taxon>Sphingomonadales</taxon>
        <taxon>Sphingomonadaceae</taxon>
        <taxon>Hankyongella</taxon>
    </lineage>
</organism>
<proteinExistence type="predicted"/>
<feature type="region of interest" description="Disordered" evidence="1">
    <location>
        <begin position="86"/>
        <end position="247"/>
    </location>
</feature>
<feature type="transmembrane region" description="Helical" evidence="2">
    <location>
        <begin position="41"/>
        <end position="61"/>
    </location>
</feature>
<keyword evidence="5" id="KW-1185">Reference proteome</keyword>
<evidence type="ECO:0000256" key="1">
    <source>
        <dbReference type="SAM" id="MobiDB-lite"/>
    </source>
</evidence>
<dbReference type="InterPro" id="IPR007730">
    <property type="entry name" value="SPOR-like_dom"/>
</dbReference>
<dbReference type="Gene3D" id="3.30.70.1070">
    <property type="entry name" value="Sporulation related repeat"/>
    <property type="match status" value="1"/>
</dbReference>
<dbReference type="AlphaFoldDB" id="A0A4D7C3L3"/>
<accession>A0A4D7C3L3</accession>
<evidence type="ECO:0000313" key="5">
    <source>
        <dbReference type="Proteomes" id="UP000298714"/>
    </source>
</evidence>
<feature type="compositionally biased region" description="Low complexity" evidence="1">
    <location>
        <begin position="159"/>
        <end position="192"/>
    </location>
</feature>
<keyword evidence="2" id="KW-1133">Transmembrane helix</keyword>
<keyword evidence="2" id="KW-0472">Membrane</keyword>
<dbReference type="InterPro" id="IPR036680">
    <property type="entry name" value="SPOR-like_sf"/>
</dbReference>
<dbReference type="Pfam" id="PF05036">
    <property type="entry name" value="SPOR"/>
    <property type="match status" value="1"/>
</dbReference>
<feature type="domain" description="SPOR" evidence="3">
    <location>
        <begin position="239"/>
        <end position="322"/>
    </location>
</feature>
<evidence type="ECO:0000259" key="3">
    <source>
        <dbReference type="PROSITE" id="PS51724"/>
    </source>
</evidence>
<dbReference type="GO" id="GO:0042834">
    <property type="term" value="F:peptidoglycan binding"/>
    <property type="evidence" value="ECO:0007669"/>
    <property type="project" value="InterPro"/>
</dbReference>
<dbReference type="Proteomes" id="UP000298714">
    <property type="component" value="Chromosome"/>
</dbReference>
<name>A0A4D7C3L3_9SPHN</name>
<reference evidence="5" key="1">
    <citation type="submission" date="2019-04" db="EMBL/GenBank/DDBJ databases">
        <title>Complete genome sequence of Sphingomonas sp. W1-2-3.</title>
        <authorList>
            <person name="Im W.T."/>
        </authorList>
    </citation>
    <scope>NUCLEOTIDE SEQUENCE [LARGE SCALE GENOMIC DNA]</scope>
    <source>
        <strain evidence="5">W1-2-3</strain>
    </source>
</reference>
<protein>
    <recommendedName>
        <fullName evidence="3">SPOR domain-containing protein</fullName>
    </recommendedName>
</protein>
<evidence type="ECO:0000256" key="2">
    <source>
        <dbReference type="SAM" id="Phobius"/>
    </source>
</evidence>
<dbReference type="EMBL" id="CP039704">
    <property type="protein sequence ID" value="QCI79671.1"/>
    <property type="molecule type" value="Genomic_DNA"/>
</dbReference>
<dbReference type="SUPFAM" id="SSF110997">
    <property type="entry name" value="Sporulation related repeat"/>
    <property type="match status" value="1"/>
</dbReference>